<evidence type="ECO:0000256" key="1">
    <source>
        <dbReference type="SAM" id="MobiDB-lite"/>
    </source>
</evidence>
<dbReference type="InterPro" id="IPR007021">
    <property type="entry name" value="DUF659"/>
</dbReference>
<evidence type="ECO:0000313" key="3">
    <source>
        <dbReference type="EMBL" id="MQM15141.1"/>
    </source>
</evidence>
<dbReference type="AlphaFoldDB" id="A0A843X646"/>
<feature type="domain" description="DUF659" evidence="2">
    <location>
        <begin position="242"/>
        <end position="323"/>
    </location>
</feature>
<feature type="region of interest" description="Disordered" evidence="1">
    <location>
        <begin position="136"/>
        <end position="156"/>
    </location>
</feature>
<dbReference type="Pfam" id="PF04937">
    <property type="entry name" value="DUF659"/>
    <property type="match status" value="1"/>
</dbReference>
<proteinExistence type="predicted"/>
<protein>
    <recommendedName>
        <fullName evidence="2">DUF659 domain-containing protein</fullName>
    </recommendedName>
</protein>
<dbReference type="Proteomes" id="UP000652761">
    <property type="component" value="Unassembled WGS sequence"/>
</dbReference>
<gene>
    <name evidence="3" type="ORF">Taro_048078</name>
</gene>
<accession>A0A843X646</accession>
<comment type="caution">
    <text evidence="3">The sequence shown here is derived from an EMBL/GenBank/DDBJ whole genome shotgun (WGS) entry which is preliminary data.</text>
</comment>
<feature type="compositionally biased region" description="Pro residues" evidence="1">
    <location>
        <begin position="21"/>
        <end position="31"/>
    </location>
</feature>
<sequence>MGGAYLLRRRRDGSSATAAVRPPPAARPPPGLQLRNPTWVWTLGVRRRWDWEDEVAKGSRGGGGDVTGVTLKMPPRGCSDDIGWQHEFHGGGVSRLKKHLAGGKGAGYSEVIGCPSVSYDVKITIAQHLRQIRAEKRTHSQTTLQDDEGGSQDEHQLPSQAIDVHVTVQDPFEKDMQRALCESRAEAWARGESESKGPRWQLGRAVAKFWHHSRLAFNAANSPYYKPMVQEIQNLGKHVQPPTPKELAGVYLDAEVEELKIYIASFKKKWQKYGITLMCDGWSGTTKSSLLNFLVYCDRQVFYHKSVDASNHIHNHQYILQLME</sequence>
<evidence type="ECO:0000313" key="4">
    <source>
        <dbReference type="Proteomes" id="UP000652761"/>
    </source>
</evidence>
<dbReference type="PANTHER" id="PTHR46951">
    <property type="entry name" value="BED-TYPE DOMAIN-CONTAINING PROTEIN"/>
    <property type="match status" value="1"/>
</dbReference>
<keyword evidence="4" id="KW-1185">Reference proteome</keyword>
<evidence type="ECO:0000259" key="2">
    <source>
        <dbReference type="Pfam" id="PF04937"/>
    </source>
</evidence>
<feature type="region of interest" description="Disordered" evidence="1">
    <location>
        <begin position="1"/>
        <end position="33"/>
    </location>
</feature>
<dbReference type="EMBL" id="NMUH01006379">
    <property type="protein sequence ID" value="MQM15141.1"/>
    <property type="molecule type" value="Genomic_DNA"/>
</dbReference>
<name>A0A843X646_COLES</name>
<organism evidence="3 4">
    <name type="scientific">Colocasia esculenta</name>
    <name type="common">Wild taro</name>
    <name type="synonym">Arum esculentum</name>
    <dbReference type="NCBI Taxonomy" id="4460"/>
    <lineage>
        <taxon>Eukaryota</taxon>
        <taxon>Viridiplantae</taxon>
        <taxon>Streptophyta</taxon>
        <taxon>Embryophyta</taxon>
        <taxon>Tracheophyta</taxon>
        <taxon>Spermatophyta</taxon>
        <taxon>Magnoliopsida</taxon>
        <taxon>Liliopsida</taxon>
        <taxon>Araceae</taxon>
        <taxon>Aroideae</taxon>
        <taxon>Colocasieae</taxon>
        <taxon>Colocasia</taxon>
    </lineage>
</organism>
<dbReference type="PANTHER" id="PTHR46951:SF2">
    <property type="entry name" value="BED-TYPE DOMAIN-CONTAINING PROTEIN"/>
    <property type="match status" value="1"/>
</dbReference>
<reference evidence="3" key="1">
    <citation type="submission" date="2017-07" db="EMBL/GenBank/DDBJ databases">
        <title>Taro Niue Genome Assembly and Annotation.</title>
        <authorList>
            <person name="Atibalentja N."/>
            <person name="Keating K."/>
            <person name="Fields C.J."/>
        </authorList>
    </citation>
    <scope>NUCLEOTIDE SEQUENCE</scope>
    <source>
        <strain evidence="3">Niue_2</strain>
        <tissue evidence="3">Leaf</tissue>
    </source>
</reference>
<dbReference type="OrthoDB" id="692459at2759"/>